<proteinExistence type="predicted"/>
<dbReference type="EnsemblProtists" id="HpaT807991">
    <property type="protein sequence ID" value="HpaP807991"/>
    <property type="gene ID" value="HpaG807991"/>
</dbReference>
<dbReference type="HOGENOM" id="CLU_2908880_0_0_1"/>
<reference evidence="1" key="2">
    <citation type="submission" date="2015-06" db="UniProtKB">
        <authorList>
            <consortium name="EnsemblProtists"/>
        </authorList>
    </citation>
    <scope>IDENTIFICATION</scope>
    <source>
        <strain evidence="1">Emoy2</strain>
    </source>
</reference>
<dbReference type="VEuPathDB" id="FungiDB:HpaG807991"/>
<evidence type="ECO:0000313" key="2">
    <source>
        <dbReference type="Proteomes" id="UP000011713"/>
    </source>
</evidence>
<name>M4BNK3_HYAAE</name>
<accession>M4BNK3</accession>
<protein>
    <submittedName>
        <fullName evidence="1">Uncharacterized protein</fullName>
    </submittedName>
</protein>
<evidence type="ECO:0000313" key="1">
    <source>
        <dbReference type="EnsemblProtists" id="HpaP807991"/>
    </source>
</evidence>
<dbReference type="AlphaFoldDB" id="M4BNK3"/>
<dbReference type="InParanoid" id="M4BNK3"/>
<dbReference type="Proteomes" id="UP000011713">
    <property type="component" value="Unassembled WGS sequence"/>
</dbReference>
<organism evidence="1 2">
    <name type="scientific">Hyaloperonospora arabidopsidis (strain Emoy2)</name>
    <name type="common">Downy mildew agent</name>
    <name type="synonym">Peronospora arabidopsidis</name>
    <dbReference type="NCBI Taxonomy" id="559515"/>
    <lineage>
        <taxon>Eukaryota</taxon>
        <taxon>Sar</taxon>
        <taxon>Stramenopiles</taxon>
        <taxon>Oomycota</taxon>
        <taxon>Peronosporomycetes</taxon>
        <taxon>Peronosporales</taxon>
        <taxon>Peronosporaceae</taxon>
        <taxon>Hyaloperonospora</taxon>
    </lineage>
</organism>
<dbReference type="EMBL" id="JH598462">
    <property type="status" value="NOT_ANNOTATED_CDS"/>
    <property type="molecule type" value="Genomic_DNA"/>
</dbReference>
<sequence length="62" mass="6863">MSGVPRGSCRCGVLMEPLGTPGKSLAAVFAFSQVAFSVAHRWHAMELKRKRRGWSPGHRGRR</sequence>
<keyword evidence="2" id="KW-1185">Reference proteome</keyword>
<reference evidence="2" key="1">
    <citation type="journal article" date="2010" name="Science">
        <title>Signatures of adaptation to obligate biotrophy in the Hyaloperonospora arabidopsidis genome.</title>
        <authorList>
            <person name="Baxter L."/>
            <person name="Tripathy S."/>
            <person name="Ishaque N."/>
            <person name="Boot N."/>
            <person name="Cabral A."/>
            <person name="Kemen E."/>
            <person name="Thines M."/>
            <person name="Ah-Fong A."/>
            <person name="Anderson R."/>
            <person name="Badejoko W."/>
            <person name="Bittner-Eddy P."/>
            <person name="Boore J.L."/>
            <person name="Chibucos M.C."/>
            <person name="Coates M."/>
            <person name="Dehal P."/>
            <person name="Delehaunty K."/>
            <person name="Dong S."/>
            <person name="Downton P."/>
            <person name="Dumas B."/>
            <person name="Fabro G."/>
            <person name="Fronick C."/>
            <person name="Fuerstenberg S.I."/>
            <person name="Fulton L."/>
            <person name="Gaulin E."/>
            <person name="Govers F."/>
            <person name="Hughes L."/>
            <person name="Humphray S."/>
            <person name="Jiang R.H."/>
            <person name="Judelson H."/>
            <person name="Kamoun S."/>
            <person name="Kyung K."/>
            <person name="Meijer H."/>
            <person name="Minx P."/>
            <person name="Morris P."/>
            <person name="Nelson J."/>
            <person name="Phuntumart V."/>
            <person name="Qutob D."/>
            <person name="Rehmany A."/>
            <person name="Rougon-Cardoso A."/>
            <person name="Ryden P."/>
            <person name="Torto-Alalibo T."/>
            <person name="Studholme D."/>
            <person name="Wang Y."/>
            <person name="Win J."/>
            <person name="Wood J."/>
            <person name="Clifton S.W."/>
            <person name="Rogers J."/>
            <person name="Van den Ackerveken G."/>
            <person name="Jones J.D."/>
            <person name="McDowell J.M."/>
            <person name="Beynon J."/>
            <person name="Tyler B.M."/>
        </authorList>
    </citation>
    <scope>NUCLEOTIDE SEQUENCE [LARGE SCALE GENOMIC DNA]</scope>
    <source>
        <strain evidence="2">Emoy2</strain>
    </source>
</reference>